<dbReference type="GO" id="GO:0046983">
    <property type="term" value="F:protein dimerization activity"/>
    <property type="evidence" value="ECO:0007669"/>
    <property type="project" value="InterPro"/>
</dbReference>
<dbReference type="AlphaFoldDB" id="A0A2H5Q7K2"/>
<feature type="domain" description="HAT C-terminal dimerisation" evidence="2">
    <location>
        <begin position="587"/>
        <end position="666"/>
    </location>
</feature>
<evidence type="ECO:0000259" key="3">
    <source>
        <dbReference type="Pfam" id="PF14372"/>
    </source>
</evidence>
<dbReference type="STRING" id="55188.A0A2H5Q7K2"/>
<dbReference type="Pfam" id="PF14372">
    <property type="entry name" value="hAT-like_RNase-H"/>
    <property type="match status" value="1"/>
</dbReference>
<dbReference type="GO" id="GO:0003677">
    <property type="term" value="F:DNA binding"/>
    <property type="evidence" value="ECO:0007669"/>
    <property type="project" value="UniProtKB-KW"/>
</dbReference>
<dbReference type="InterPro" id="IPR008906">
    <property type="entry name" value="HATC_C_dom"/>
</dbReference>
<dbReference type="SUPFAM" id="SSF53098">
    <property type="entry name" value="Ribonuclease H-like"/>
    <property type="match status" value="1"/>
</dbReference>
<proteinExistence type="predicted"/>
<dbReference type="PANTHER" id="PTHR46481">
    <property type="entry name" value="ZINC FINGER BED DOMAIN-CONTAINING PROTEIN 4"/>
    <property type="match status" value="1"/>
</dbReference>
<name>A0A2H5Q7K2_CITUN</name>
<protein>
    <recommendedName>
        <fullName evidence="6">HAT C-terminal dimerisation domain-containing protein</fullName>
    </recommendedName>
</protein>
<gene>
    <name evidence="4" type="ORF">CUMW_202630</name>
</gene>
<evidence type="ECO:0000313" key="4">
    <source>
        <dbReference type="EMBL" id="GAY60521.1"/>
    </source>
</evidence>
<dbReference type="Pfam" id="PF05699">
    <property type="entry name" value="Dimer_Tnp_hAT"/>
    <property type="match status" value="1"/>
</dbReference>
<dbReference type="PANTHER" id="PTHR46481:SF7">
    <property type="entry name" value="ZINC FINGER BED DOMAIN-CONTAINING PROTEIN RICESLEEPER 2-LIKE"/>
    <property type="match status" value="1"/>
</dbReference>
<dbReference type="EMBL" id="BDQV01000238">
    <property type="protein sequence ID" value="GAY60521.1"/>
    <property type="molecule type" value="Genomic_DNA"/>
</dbReference>
<keyword evidence="5" id="KW-1185">Reference proteome</keyword>
<evidence type="ECO:0008006" key="6">
    <source>
        <dbReference type="Google" id="ProtNLM"/>
    </source>
</evidence>
<sequence>MNFAAGIVTGKAGGSMDWSVNTAYKTYKEEQLLTNLTYVVRAQGVEVEPKHMMDMTLIPSIDPIDIGLGSSEKGNAAPSAKPRKKTMTSVYLKFFETAPDGKSRRCKFCGNLGRHLANRHPGYDKSGDAAASTATAPQTTVIVKKSQPQGKAHQVDYDHLNWLLIRWLILASLPPSTLEEKWLMNSFRFLNPSIQLWPGDKYKAVFREVFRSMQEDVRLSLEQVSSKLSIILDFWTSYESFFYMSVTCQWIDESWSFRKVLLDICHIPYPCGDSEIYHSLEKVLENYNIENKVLSCTHDNSQNAIHACHTLKEKFDGQKVGPFCYIPCAARTLNLIIDDGLRTTKPVISRVREFALQLNECTDFSEDFIQFSMAYREGSWKFPVDTSARWSGSYQMLDIVHKAGKTMEAVVRKNGEKLGDRMILTAAEKTAVSIVHGYLEPFYKTTNNMCTTKMPTIGLILFFMDHISEMITVCRESRHTPEWLKSAAEDMAKKARSYSSQVCNIFTYMTAILDPRIKCELIPENLNSENHLEEARAHFMRNYSTGHFPSVTSGYGAHEIEDGGSVSFAEEIARKKRRGSIVSATDELTQYLSEPPAPMPTDVLEWWKVNSTRYPRLSVMARDFLAVQATSVAPEELFCSKGDEIDKLRFSMPHDSTQAILCIKSWAQDGIKFKYRSTEIDYERLMELAAASVADNNVTSSDKKQK</sequence>
<organism evidence="4 5">
    <name type="scientific">Citrus unshiu</name>
    <name type="common">Satsuma mandarin</name>
    <name type="synonym">Citrus nobilis var. unshiu</name>
    <dbReference type="NCBI Taxonomy" id="55188"/>
    <lineage>
        <taxon>Eukaryota</taxon>
        <taxon>Viridiplantae</taxon>
        <taxon>Streptophyta</taxon>
        <taxon>Embryophyta</taxon>
        <taxon>Tracheophyta</taxon>
        <taxon>Spermatophyta</taxon>
        <taxon>Magnoliopsida</taxon>
        <taxon>eudicotyledons</taxon>
        <taxon>Gunneridae</taxon>
        <taxon>Pentapetalae</taxon>
        <taxon>rosids</taxon>
        <taxon>malvids</taxon>
        <taxon>Sapindales</taxon>
        <taxon>Rutaceae</taxon>
        <taxon>Aurantioideae</taxon>
        <taxon>Citrus</taxon>
    </lineage>
</organism>
<comment type="caution">
    <text evidence="4">The sequence shown here is derived from an EMBL/GenBank/DDBJ whole genome shotgun (WGS) entry which is preliminary data.</text>
</comment>
<dbReference type="Proteomes" id="UP000236630">
    <property type="component" value="Unassembled WGS sequence"/>
</dbReference>
<dbReference type="InterPro" id="IPR012337">
    <property type="entry name" value="RNaseH-like_sf"/>
</dbReference>
<dbReference type="InterPro" id="IPR025525">
    <property type="entry name" value="hAT-like_transposase_RNase-H"/>
</dbReference>
<keyword evidence="1" id="KW-0238">DNA-binding</keyword>
<reference evidence="4 5" key="1">
    <citation type="journal article" date="2017" name="Front. Genet.">
        <title>Draft sequencing of the heterozygous diploid genome of Satsuma (Citrus unshiu Marc.) using a hybrid assembly approach.</title>
        <authorList>
            <person name="Shimizu T."/>
            <person name="Tanizawa Y."/>
            <person name="Mochizuki T."/>
            <person name="Nagasaki H."/>
            <person name="Yoshioka T."/>
            <person name="Toyoda A."/>
            <person name="Fujiyama A."/>
            <person name="Kaminuma E."/>
            <person name="Nakamura Y."/>
        </authorList>
    </citation>
    <scope>NUCLEOTIDE SEQUENCE [LARGE SCALE GENOMIC DNA]</scope>
    <source>
        <strain evidence="5">cv. Miyagawa wase</strain>
    </source>
</reference>
<evidence type="ECO:0000259" key="2">
    <source>
        <dbReference type="Pfam" id="PF05699"/>
    </source>
</evidence>
<evidence type="ECO:0000313" key="5">
    <source>
        <dbReference type="Proteomes" id="UP000236630"/>
    </source>
</evidence>
<evidence type="ECO:0000256" key="1">
    <source>
        <dbReference type="ARBA" id="ARBA00023125"/>
    </source>
</evidence>
<feature type="domain" description="hAT-like transposase RNase-H fold" evidence="3">
    <location>
        <begin position="450"/>
        <end position="530"/>
    </location>
</feature>
<accession>A0A2H5Q7K2</accession>
<dbReference type="InterPro" id="IPR052035">
    <property type="entry name" value="ZnF_BED_domain_contain"/>
</dbReference>